<proteinExistence type="predicted"/>
<dbReference type="EMBL" id="ANNX02000047">
    <property type="protein sequence ID" value="KYC37103.1"/>
    <property type="molecule type" value="Genomic_DNA"/>
</dbReference>
<dbReference type="AlphaFoldDB" id="A0A139WXG9"/>
<organism evidence="1 2">
    <name type="scientific">Scytonema hofmannii PCC 7110</name>
    <dbReference type="NCBI Taxonomy" id="128403"/>
    <lineage>
        <taxon>Bacteria</taxon>
        <taxon>Bacillati</taxon>
        <taxon>Cyanobacteriota</taxon>
        <taxon>Cyanophyceae</taxon>
        <taxon>Nostocales</taxon>
        <taxon>Scytonemataceae</taxon>
        <taxon>Scytonema</taxon>
    </lineage>
</organism>
<dbReference type="RefSeq" id="WP_017744919.1">
    <property type="nucleotide sequence ID" value="NZ_KQ976354.1"/>
</dbReference>
<protein>
    <recommendedName>
        <fullName evidence="3">Isopropylmalate/homocitrate/citramalate synthase</fullName>
    </recommendedName>
</protein>
<dbReference type="OrthoDB" id="426986at2"/>
<dbReference type="Proteomes" id="UP000076925">
    <property type="component" value="Unassembled WGS sequence"/>
</dbReference>
<evidence type="ECO:0008006" key="3">
    <source>
        <dbReference type="Google" id="ProtNLM"/>
    </source>
</evidence>
<evidence type="ECO:0000313" key="2">
    <source>
        <dbReference type="Proteomes" id="UP000076925"/>
    </source>
</evidence>
<gene>
    <name evidence="1" type="ORF">WA1_46580</name>
</gene>
<accession>A0A139WXG9</accession>
<comment type="caution">
    <text evidence="1">The sequence shown here is derived from an EMBL/GenBank/DDBJ whole genome shotgun (WGS) entry which is preliminary data.</text>
</comment>
<dbReference type="InterPro" id="IPR055643">
    <property type="entry name" value="DUF7219"/>
</dbReference>
<evidence type="ECO:0000313" key="1">
    <source>
        <dbReference type="EMBL" id="KYC37103.1"/>
    </source>
</evidence>
<keyword evidence="2" id="KW-1185">Reference proteome</keyword>
<sequence>MTQTQLKDLNNFLYSRRRYYGQVKPENLVFNANLQEFAQKVTYITCLKTGGKLAPEEAYKQIETLWEQLERRKYELVVGINSENDVSIGG</sequence>
<dbReference type="Pfam" id="PF23856">
    <property type="entry name" value="DUF7219"/>
    <property type="match status" value="1"/>
</dbReference>
<dbReference type="STRING" id="128403.WA1_46580"/>
<reference evidence="1 2" key="1">
    <citation type="journal article" date="2013" name="Genome Biol. Evol.">
        <title>Genomes of Stigonematalean cyanobacteria (subsection V) and the evolution of oxygenic photosynthesis from prokaryotes to plastids.</title>
        <authorList>
            <person name="Dagan T."/>
            <person name="Roettger M."/>
            <person name="Stucken K."/>
            <person name="Landan G."/>
            <person name="Koch R."/>
            <person name="Major P."/>
            <person name="Gould S.B."/>
            <person name="Goremykin V.V."/>
            <person name="Rippka R."/>
            <person name="Tandeau de Marsac N."/>
            <person name="Gugger M."/>
            <person name="Lockhart P.J."/>
            <person name="Allen J.F."/>
            <person name="Brune I."/>
            <person name="Maus I."/>
            <person name="Puhler A."/>
            <person name="Martin W.F."/>
        </authorList>
    </citation>
    <scope>NUCLEOTIDE SEQUENCE [LARGE SCALE GENOMIC DNA]</scope>
    <source>
        <strain evidence="1 2">PCC 7110</strain>
    </source>
</reference>
<name>A0A139WXG9_9CYAN</name>